<keyword evidence="3" id="KW-1185">Reference proteome</keyword>
<feature type="chain" id="PRO_5039717274" evidence="1">
    <location>
        <begin position="29"/>
        <end position="164"/>
    </location>
</feature>
<organism evidence="2 3">
    <name type="scientific">Candidatus Planktophila limnetica</name>
    <dbReference type="NCBI Taxonomy" id="573600"/>
    <lineage>
        <taxon>Bacteria</taxon>
        <taxon>Bacillati</taxon>
        <taxon>Actinomycetota</taxon>
        <taxon>Actinomycetes</taxon>
        <taxon>Candidatus Nanopelagicales</taxon>
        <taxon>Candidatus Nanopelagicaceae</taxon>
        <taxon>Candidatus Planktophila</taxon>
    </lineage>
</organism>
<accession>A0A249LFK3</accession>
<proteinExistence type="predicted"/>
<reference evidence="2 3" key="1">
    <citation type="submission" date="2016-07" db="EMBL/GenBank/DDBJ databases">
        <title>High microdiversification within the ubiquitous acI lineage of Actinobacteria.</title>
        <authorList>
            <person name="Neuenschwander S.M."/>
            <person name="Salcher M."/>
            <person name="Ghai R."/>
            <person name="Pernthaler J."/>
        </authorList>
    </citation>
    <scope>NUCLEOTIDE SEQUENCE [LARGE SCALE GENOMIC DNA]</scope>
    <source>
        <strain evidence="2">MMS-VB-114</strain>
    </source>
</reference>
<dbReference type="Pfam" id="PF16156">
    <property type="entry name" value="DUF4864"/>
    <property type="match status" value="1"/>
</dbReference>
<evidence type="ECO:0000256" key="1">
    <source>
        <dbReference type="SAM" id="SignalP"/>
    </source>
</evidence>
<dbReference type="OrthoDB" id="5193754at2"/>
<dbReference type="PROSITE" id="PS51257">
    <property type="entry name" value="PROKAR_LIPOPROTEIN"/>
    <property type="match status" value="1"/>
</dbReference>
<keyword evidence="1" id="KW-0732">Signal</keyword>
<evidence type="ECO:0000313" key="3">
    <source>
        <dbReference type="Proteomes" id="UP000217221"/>
    </source>
</evidence>
<feature type="signal peptide" evidence="1">
    <location>
        <begin position="1"/>
        <end position="28"/>
    </location>
</feature>
<dbReference type="Proteomes" id="UP000217221">
    <property type="component" value="Chromosome"/>
</dbReference>
<dbReference type="KEGG" id="plim:PHILAsVB114_04530"/>
<dbReference type="RefSeq" id="WP_095698198.1">
    <property type="nucleotide sequence ID" value="NZ_CP016782.1"/>
</dbReference>
<name>A0A249LFK3_9ACTN</name>
<dbReference type="EMBL" id="CP016782">
    <property type="protein sequence ID" value="ASY27900.1"/>
    <property type="molecule type" value="Genomic_DNA"/>
</dbReference>
<dbReference type="InterPro" id="IPR032347">
    <property type="entry name" value="DUF4864"/>
</dbReference>
<gene>
    <name evidence="2" type="ORF">PHILAsVB114_04530</name>
</gene>
<sequence length="164" mass="17480">MGKVRITATTALAVALSLLLLGCSSSNTNEQLTQEPTTPQSTCSQDEVDGAAAWIKGQLAAFGKQDFQSAYGFASQSFQSARSLEEFIEIITANYGFLLDARSYSVGPCVKEGENYIFDVALTAASGQQYPMMYALEKTTDSWGINAATVVAEQGEEEPAAPIV</sequence>
<protein>
    <submittedName>
        <fullName evidence="2">DUF4864 domain-containing protein</fullName>
    </submittedName>
</protein>
<dbReference type="AlphaFoldDB" id="A0A249LFK3"/>
<evidence type="ECO:0000313" key="2">
    <source>
        <dbReference type="EMBL" id="ASY27900.1"/>
    </source>
</evidence>